<dbReference type="KEGG" id="hir:HETIRDRAFT_421316"/>
<protein>
    <submittedName>
        <fullName evidence="1">Uncharacterized protein</fullName>
    </submittedName>
</protein>
<gene>
    <name evidence="1" type="ORF">HETIRDRAFT_421316</name>
</gene>
<dbReference type="RefSeq" id="XP_009550697.1">
    <property type="nucleotide sequence ID" value="XM_009552402.1"/>
</dbReference>
<accession>W4JVQ0</accession>
<dbReference type="Proteomes" id="UP000030671">
    <property type="component" value="Unassembled WGS sequence"/>
</dbReference>
<dbReference type="EMBL" id="KI925463">
    <property type="protein sequence ID" value="ETW77155.1"/>
    <property type="molecule type" value="Genomic_DNA"/>
</dbReference>
<proteinExistence type="predicted"/>
<reference evidence="1 2" key="1">
    <citation type="journal article" date="2012" name="New Phytol.">
        <title>Insight into trade-off between wood decay and parasitism from the genome of a fungal forest pathogen.</title>
        <authorList>
            <person name="Olson A."/>
            <person name="Aerts A."/>
            <person name="Asiegbu F."/>
            <person name="Belbahri L."/>
            <person name="Bouzid O."/>
            <person name="Broberg A."/>
            <person name="Canback B."/>
            <person name="Coutinho P.M."/>
            <person name="Cullen D."/>
            <person name="Dalman K."/>
            <person name="Deflorio G."/>
            <person name="van Diepen L.T."/>
            <person name="Dunand C."/>
            <person name="Duplessis S."/>
            <person name="Durling M."/>
            <person name="Gonthier P."/>
            <person name="Grimwood J."/>
            <person name="Fossdal C.G."/>
            <person name="Hansson D."/>
            <person name="Henrissat B."/>
            <person name="Hietala A."/>
            <person name="Himmelstrand K."/>
            <person name="Hoffmeister D."/>
            <person name="Hogberg N."/>
            <person name="James T.Y."/>
            <person name="Karlsson M."/>
            <person name="Kohler A."/>
            <person name="Kues U."/>
            <person name="Lee Y.H."/>
            <person name="Lin Y.C."/>
            <person name="Lind M."/>
            <person name="Lindquist E."/>
            <person name="Lombard V."/>
            <person name="Lucas S."/>
            <person name="Lunden K."/>
            <person name="Morin E."/>
            <person name="Murat C."/>
            <person name="Park J."/>
            <person name="Raffaello T."/>
            <person name="Rouze P."/>
            <person name="Salamov A."/>
            <person name="Schmutz J."/>
            <person name="Solheim H."/>
            <person name="Stahlberg J."/>
            <person name="Velez H."/>
            <person name="de Vries R.P."/>
            <person name="Wiebenga A."/>
            <person name="Woodward S."/>
            <person name="Yakovlev I."/>
            <person name="Garbelotto M."/>
            <person name="Martin F."/>
            <person name="Grigoriev I.V."/>
            <person name="Stenlid J."/>
        </authorList>
    </citation>
    <scope>NUCLEOTIDE SEQUENCE [LARGE SCALE GENOMIC DNA]</scope>
    <source>
        <strain evidence="1 2">TC 32-1</strain>
    </source>
</reference>
<dbReference type="GeneID" id="20673719"/>
<organism evidence="1 2">
    <name type="scientific">Heterobasidion irregulare (strain TC 32-1)</name>
    <dbReference type="NCBI Taxonomy" id="747525"/>
    <lineage>
        <taxon>Eukaryota</taxon>
        <taxon>Fungi</taxon>
        <taxon>Dikarya</taxon>
        <taxon>Basidiomycota</taxon>
        <taxon>Agaricomycotina</taxon>
        <taxon>Agaricomycetes</taxon>
        <taxon>Russulales</taxon>
        <taxon>Bondarzewiaceae</taxon>
        <taxon>Heterobasidion</taxon>
        <taxon>Heterobasidion annosum species complex</taxon>
    </lineage>
</organism>
<evidence type="ECO:0000313" key="1">
    <source>
        <dbReference type="EMBL" id="ETW77155.1"/>
    </source>
</evidence>
<keyword evidence="2" id="KW-1185">Reference proteome</keyword>
<dbReference type="InParanoid" id="W4JVQ0"/>
<sequence length="62" mass="6900">MDHELHWQETVRWVLLVLSSDIVPNLPAKNVNAIHNLCKGSYVVMKTKTTTGACFYIGDSGP</sequence>
<evidence type="ECO:0000313" key="2">
    <source>
        <dbReference type="Proteomes" id="UP000030671"/>
    </source>
</evidence>
<dbReference type="AlphaFoldDB" id="W4JVQ0"/>
<dbReference type="HOGENOM" id="CLU_2904450_0_0_1"/>
<name>W4JVQ0_HETIT</name>